<proteinExistence type="predicted"/>
<feature type="transmembrane region" description="Helical" evidence="5">
    <location>
        <begin position="243"/>
        <end position="267"/>
    </location>
</feature>
<keyword evidence="2 5" id="KW-0812">Transmembrane</keyword>
<reference evidence="7 8" key="1">
    <citation type="journal article" date="2021" name="Cell Host Microbe">
        <title>in vivo commensal control of Clostridioides difficile virulence.</title>
        <authorList>
            <person name="Girinathan B.P."/>
            <person name="Dibenedetto N."/>
            <person name="Worley J.N."/>
            <person name="Peltier J."/>
            <person name="Arrieta-Ortiz M.L."/>
            <person name="Rupa Christinal Immanuel S."/>
            <person name="Lavin R."/>
            <person name="Delaney M.L."/>
            <person name="Cummins C."/>
            <person name="Hoffmann M."/>
            <person name="Luo Y."/>
            <person name="Gonzalez-Escalona N."/>
            <person name="Allard M."/>
            <person name="Onderdonk A.B."/>
            <person name="Gerber G.K."/>
            <person name="Sonenshein A.L."/>
            <person name="Baliga N."/>
            <person name="Dupuy B."/>
            <person name="Bry L."/>
        </authorList>
    </citation>
    <scope>NUCLEOTIDE SEQUENCE [LARGE SCALE GENOMIC DNA]</scope>
    <source>
        <strain evidence="7 8">DSM 599</strain>
    </source>
</reference>
<comment type="caution">
    <text evidence="7">The sequence shown here is derived from an EMBL/GenBank/DDBJ whole genome shotgun (WGS) entry which is preliminary data.</text>
</comment>
<protein>
    <submittedName>
        <fullName evidence="7">ABC transporter permease</fullName>
    </submittedName>
</protein>
<evidence type="ECO:0000256" key="1">
    <source>
        <dbReference type="ARBA" id="ARBA00004141"/>
    </source>
</evidence>
<evidence type="ECO:0000313" key="7">
    <source>
        <dbReference type="EMBL" id="MBY0756383.1"/>
    </source>
</evidence>
<feature type="transmembrane region" description="Helical" evidence="5">
    <location>
        <begin position="212"/>
        <end position="236"/>
    </location>
</feature>
<organism evidence="7 8">
    <name type="scientific">Clostridium sardiniense</name>
    <name type="common">Clostridium absonum</name>
    <dbReference type="NCBI Taxonomy" id="29369"/>
    <lineage>
        <taxon>Bacteria</taxon>
        <taxon>Bacillati</taxon>
        <taxon>Bacillota</taxon>
        <taxon>Clostridia</taxon>
        <taxon>Eubacteriales</taxon>
        <taxon>Clostridiaceae</taxon>
        <taxon>Clostridium</taxon>
    </lineage>
</organism>
<evidence type="ECO:0000259" key="6">
    <source>
        <dbReference type="Pfam" id="PF01061"/>
    </source>
</evidence>
<dbReference type="Pfam" id="PF01061">
    <property type="entry name" value="ABC2_membrane"/>
    <property type="match status" value="1"/>
</dbReference>
<accession>A0ABS7KZZ2</accession>
<dbReference type="PANTHER" id="PTHR43027">
    <property type="entry name" value="DOXORUBICIN RESISTANCE ABC TRANSPORTER PERMEASE PROTEIN DRRC-RELATED"/>
    <property type="match status" value="1"/>
</dbReference>
<evidence type="ECO:0000256" key="4">
    <source>
        <dbReference type="ARBA" id="ARBA00023136"/>
    </source>
</evidence>
<dbReference type="RefSeq" id="WP_221861630.1">
    <property type="nucleotide sequence ID" value="NZ_JAIKTU010000010.1"/>
</dbReference>
<comment type="subcellular location">
    <subcellularLocation>
        <location evidence="1">Membrane</location>
        <topology evidence="1">Multi-pass membrane protein</topology>
    </subcellularLocation>
</comment>
<feature type="transmembrane region" description="Helical" evidence="5">
    <location>
        <begin position="138"/>
        <end position="158"/>
    </location>
</feature>
<keyword evidence="4 5" id="KW-0472">Membrane</keyword>
<feature type="transmembrane region" description="Helical" evidence="5">
    <location>
        <begin position="20"/>
        <end position="39"/>
    </location>
</feature>
<feature type="transmembrane region" description="Helical" evidence="5">
    <location>
        <begin position="179"/>
        <end position="206"/>
    </location>
</feature>
<dbReference type="EMBL" id="JAIKTU010000010">
    <property type="protein sequence ID" value="MBY0756383.1"/>
    <property type="molecule type" value="Genomic_DNA"/>
</dbReference>
<evidence type="ECO:0000256" key="2">
    <source>
        <dbReference type="ARBA" id="ARBA00022692"/>
    </source>
</evidence>
<keyword evidence="8" id="KW-1185">Reference proteome</keyword>
<dbReference type="PANTHER" id="PTHR43027:SF1">
    <property type="entry name" value="DOXORUBICIN RESISTANCE ABC TRANSPORTER PERMEASE PROTEIN DRRC-RELATED"/>
    <property type="match status" value="1"/>
</dbReference>
<feature type="domain" description="ABC-2 type transporter transmembrane" evidence="6">
    <location>
        <begin position="133"/>
        <end position="281"/>
    </location>
</feature>
<feature type="transmembrane region" description="Helical" evidence="5">
    <location>
        <begin position="297"/>
        <end position="315"/>
    </location>
</feature>
<dbReference type="InterPro" id="IPR052902">
    <property type="entry name" value="ABC-2_transporter"/>
</dbReference>
<keyword evidence="3 5" id="KW-1133">Transmembrane helix</keyword>
<evidence type="ECO:0000313" key="8">
    <source>
        <dbReference type="Proteomes" id="UP001299068"/>
    </source>
</evidence>
<gene>
    <name evidence="7" type="ORF">K5V21_13080</name>
</gene>
<evidence type="ECO:0000256" key="3">
    <source>
        <dbReference type="ARBA" id="ARBA00022989"/>
    </source>
</evidence>
<name>A0ABS7KZZ2_CLOSR</name>
<dbReference type="InterPro" id="IPR013525">
    <property type="entry name" value="ABC2_TM"/>
</dbReference>
<dbReference type="Proteomes" id="UP001299068">
    <property type="component" value="Unassembled WGS sequence"/>
</dbReference>
<sequence length="325" mass="36259">MRNILLVVKNNLQRIIKEKIILFIVIIILPIVVYFGVYFGQIDDIKGKLAIVGADMQQETMMKESMEENSNINPVFLDKEPSTTDLIKGVYLAEIDFRSGEPKVISYGNKDIKLSLEASLRGEVYEGSEESQTVEGKIIGFLIMFLFFGSLMVMDNFLTDRENGVYVRVLHGKLSYFQYMIGQILYSMLTLTLPTVILTLLVLNVLNVKLSVSYGLMSLLIVLVGILSSSFAILISTLCKNKVAVTMGGSAIAMITCLLGGCIVNIVDSNNVMEFLRGLLPQKRLIDLANNFNNNDLAFLLVVIVLFIGFSIFLGKKQYENGEFI</sequence>
<evidence type="ECO:0000256" key="5">
    <source>
        <dbReference type="SAM" id="Phobius"/>
    </source>
</evidence>